<dbReference type="PRINTS" id="PR00463">
    <property type="entry name" value="EP450I"/>
</dbReference>
<dbReference type="InterPro" id="IPR050182">
    <property type="entry name" value="Cytochrome_P450_fam2"/>
</dbReference>
<comment type="caution">
    <text evidence="9">The sequence shown here is derived from an EMBL/GenBank/DDBJ whole genome shotgun (WGS) entry which is preliminary data.</text>
</comment>
<evidence type="ECO:0000256" key="6">
    <source>
        <dbReference type="ARBA" id="ARBA00023004"/>
    </source>
</evidence>
<evidence type="ECO:0000313" key="9">
    <source>
        <dbReference type="EMBL" id="KAF0313101.1"/>
    </source>
</evidence>
<dbReference type="GO" id="GO:0006805">
    <property type="term" value="P:xenobiotic metabolic process"/>
    <property type="evidence" value="ECO:0007669"/>
    <property type="project" value="TreeGrafter"/>
</dbReference>
<evidence type="ECO:0000256" key="2">
    <source>
        <dbReference type="ARBA" id="ARBA00010617"/>
    </source>
</evidence>
<dbReference type="InterPro" id="IPR036396">
    <property type="entry name" value="Cyt_P450_sf"/>
</dbReference>
<dbReference type="GO" id="GO:0005506">
    <property type="term" value="F:iron ion binding"/>
    <property type="evidence" value="ECO:0007669"/>
    <property type="project" value="InterPro"/>
</dbReference>
<organism evidence="9 10">
    <name type="scientific">Amphibalanus amphitrite</name>
    <name type="common">Striped barnacle</name>
    <name type="synonym">Balanus amphitrite</name>
    <dbReference type="NCBI Taxonomy" id="1232801"/>
    <lineage>
        <taxon>Eukaryota</taxon>
        <taxon>Metazoa</taxon>
        <taxon>Ecdysozoa</taxon>
        <taxon>Arthropoda</taxon>
        <taxon>Crustacea</taxon>
        <taxon>Multicrustacea</taxon>
        <taxon>Cirripedia</taxon>
        <taxon>Thoracica</taxon>
        <taxon>Thoracicalcarea</taxon>
        <taxon>Balanomorpha</taxon>
        <taxon>Balanoidea</taxon>
        <taxon>Balanidae</taxon>
        <taxon>Amphibalaninae</taxon>
        <taxon>Amphibalanus</taxon>
    </lineage>
</organism>
<dbReference type="Pfam" id="PF00067">
    <property type="entry name" value="p450"/>
    <property type="match status" value="1"/>
</dbReference>
<dbReference type="Proteomes" id="UP000440578">
    <property type="component" value="Unassembled WGS sequence"/>
</dbReference>
<reference evidence="9 10" key="1">
    <citation type="submission" date="2019-07" db="EMBL/GenBank/DDBJ databases">
        <title>Draft genome assembly of a fouling barnacle, Amphibalanus amphitrite (Darwin, 1854): The first reference genome for Thecostraca.</title>
        <authorList>
            <person name="Kim W."/>
        </authorList>
    </citation>
    <scope>NUCLEOTIDE SEQUENCE [LARGE SCALE GENOMIC DNA]</scope>
    <source>
        <strain evidence="9">SNU_AA5</strain>
        <tissue evidence="9">Soma without cirri and trophi</tissue>
    </source>
</reference>
<protein>
    <submittedName>
        <fullName evidence="9">Methyl farnesoate epoxidase</fullName>
    </submittedName>
</protein>
<keyword evidence="5" id="KW-0560">Oxidoreductase</keyword>
<name>A0A6A4XEY6_AMPAM</name>
<evidence type="ECO:0000256" key="4">
    <source>
        <dbReference type="ARBA" id="ARBA00022723"/>
    </source>
</evidence>
<dbReference type="EMBL" id="VIIS01000114">
    <property type="protein sequence ID" value="KAF0313101.1"/>
    <property type="molecule type" value="Genomic_DNA"/>
</dbReference>
<keyword evidence="3 8" id="KW-0349">Heme</keyword>
<dbReference type="InterPro" id="IPR001128">
    <property type="entry name" value="Cyt_P450"/>
</dbReference>
<evidence type="ECO:0000256" key="7">
    <source>
        <dbReference type="ARBA" id="ARBA00023033"/>
    </source>
</evidence>
<keyword evidence="6 8" id="KW-0408">Iron</keyword>
<evidence type="ECO:0000256" key="1">
    <source>
        <dbReference type="ARBA" id="ARBA00001971"/>
    </source>
</evidence>
<dbReference type="PRINTS" id="PR00385">
    <property type="entry name" value="P450"/>
</dbReference>
<keyword evidence="7" id="KW-0503">Monooxygenase</keyword>
<keyword evidence="4 8" id="KW-0479">Metal-binding</keyword>
<dbReference type="SUPFAM" id="SSF48264">
    <property type="entry name" value="Cytochrome P450"/>
    <property type="match status" value="1"/>
</dbReference>
<dbReference type="GO" id="GO:0008395">
    <property type="term" value="F:steroid hydroxylase activity"/>
    <property type="evidence" value="ECO:0007669"/>
    <property type="project" value="TreeGrafter"/>
</dbReference>
<dbReference type="PANTHER" id="PTHR24300:SF376">
    <property type="entry name" value="CYTOCHROME P450 15A1"/>
    <property type="match status" value="1"/>
</dbReference>
<comment type="similarity">
    <text evidence="2">Belongs to the cytochrome P450 family.</text>
</comment>
<dbReference type="GO" id="GO:0020037">
    <property type="term" value="F:heme binding"/>
    <property type="evidence" value="ECO:0007669"/>
    <property type="project" value="InterPro"/>
</dbReference>
<gene>
    <name evidence="9" type="primary">CYP15A1_1</name>
    <name evidence="9" type="ORF">FJT64_000189</name>
</gene>
<dbReference type="AlphaFoldDB" id="A0A6A4XEY6"/>
<dbReference type="InterPro" id="IPR002401">
    <property type="entry name" value="Cyt_P450_E_grp-I"/>
</dbReference>
<evidence type="ECO:0000313" key="10">
    <source>
        <dbReference type="Proteomes" id="UP000440578"/>
    </source>
</evidence>
<dbReference type="PANTHER" id="PTHR24300">
    <property type="entry name" value="CYTOCHROME P450 508A4-RELATED"/>
    <property type="match status" value="1"/>
</dbReference>
<evidence type="ECO:0000256" key="5">
    <source>
        <dbReference type="ARBA" id="ARBA00023002"/>
    </source>
</evidence>
<dbReference type="GO" id="GO:0005737">
    <property type="term" value="C:cytoplasm"/>
    <property type="evidence" value="ECO:0007669"/>
    <property type="project" value="TreeGrafter"/>
</dbReference>
<evidence type="ECO:0000256" key="8">
    <source>
        <dbReference type="PIRSR" id="PIRSR602401-1"/>
    </source>
</evidence>
<accession>A0A6A4XEY6</accession>
<keyword evidence="10" id="KW-1185">Reference proteome</keyword>
<dbReference type="OrthoDB" id="1844152at2759"/>
<proteinExistence type="inferred from homology"/>
<comment type="cofactor">
    <cofactor evidence="1 8">
        <name>heme</name>
        <dbReference type="ChEBI" id="CHEBI:30413"/>
    </cofactor>
</comment>
<sequence length="334" mass="37549">MERLISTEVTELVTELADAREPVPVKSLFRWRYFNLSWTIVTGQRLPAAEAQRLAHLFTLEMSALQNTWVNNSVLRTIFPERSGFADVLRYRDAVRAAFAAAVRGGGGTFVAKVRAAQPEPAAWRPEVDEDLVMFFFDFMNGGCETTSSFFEWSMAYLLREPELQRRLRKEVAALPSQPTLAHRANAPLLRAFETEVFRRSSLTPAGVPHRSLQSFKVGGYNVPAGTTLRYDIMGAHWDPARWSDPLRFRPERFLRNGKFVGSEDVVPYGIGLRRCTGEKYAEAYHFMLLASLLREATVEPAPGAALPTEAATIGLVRLCLPFDVVCRRAPLPQ</sequence>
<feature type="binding site" description="axial binding residue" evidence="8">
    <location>
        <position position="276"/>
    </location>
    <ligand>
        <name>heme</name>
        <dbReference type="ChEBI" id="CHEBI:30413"/>
    </ligand>
    <ligandPart>
        <name>Fe</name>
        <dbReference type="ChEBI" id="CHEBI:18248"/>
    </ligandPart>
</feature>
<evidence type="ECO:0000256" key="3">
    <source>
        <dbReference type="ARBA" id="ARBA00022617"/>
    </source>
</evidence>
<dbReference type="GO" id="GO:0016712">
    <property type="term" value="F:oxidoreductase activity, acting on paired donors, with incorporation or reduction of molecular oxygen, reduced flavin or flavoprotein as one donor, and incorporation of one atom of oxygen"/>
    <property type="evidence" value="ECO:0007669"/>
    <property type="project" value="TreeGrafter"/>
</dbReference>
<dbReference type="GO" id="GO:0006082">
    <property type="term" value="P:organic acid metabolic process"/>
    <property type="evidence" value="ECO:0007669"/>
    <property type="project" value="TreeGrafter"/>
</dbReference>
<dbReference type="Gene3D" id="1.10.630.10">
    <property type="entry name" value="Cytochrome P450"/>
    <property type="match status" value="1"/>
</dbReference>